<dbReference type="GO" id="GO:0007155">
    <property type="term" value="P:cell adhesion"/>
    <property type="evidence" value="ECO:0007669"/>
    <property type="project" value="InterPro"/>
</dbReference>
<dbReference type="AlphaFoldDB" id="A0A401S3P6"/>
<dbReference type="PROSITE" id="PS01180">
    <property type="entry name" value="CUB"/>
    <property type="match status" value="1"/>
</dbReference>
<dbReference type="PROSITE" id="PS50287">
    <property type="entry name" value="SRCR_2"/>
    <property type="match status" value="1"/>
</dbReference>
<dbReference type="InterPro" id="IPR035914">
    <property type="entry name" value="Sperma_CUB_dom_sf"/>
</dbReference>
<feature type="domain" description="SRCR" evidence="6">
    <location>
        <begin position="273"/>
        <end position="370"/>
    </location>
</feature>
<dbReference type="Pfam" id="PF00193">
    <property type="entry name" value="Xlink"/>
    <property type="match status" value="1"/>
</dbReference>
<dbReference type="PANTHER" id="PTHR24251">
    <property type="entry name" value="OVOCHYMASE-RELATED"/>
    <property type="match status" value="1"/>
</dbReference>
<proteinExistence type="inferred from homology"/>
<keyword evidence="3 4" id="KW-1015">Disulfide bond</keyword>
<reference evidence="7 8" key="1">
    <citation type="journal article" date="2018" name="Nat. Ecol. Evol.">
        <title>Shark genomes provide insights into elasmobranch evolution and the origin of vertebrates.</title>
        <authorList>
            <person name="Hara Y"/>
            <person name="Yamaguchi K"/>
            <person name="Onimaru K"/>
            <person name="Kadota M"/>
            <person name="Koyanagi M"/>
            <person name="Keeley SD"/>
            <person name="Tatsumi K"/>
            <person name="Tanaka K"/>
            <person name="Motone F"/>
            <person name="Kageyama Y"/>
            <person name="Nozu R"/>
            <person name="Adachi N"/>
            <person name="Nishimura O"/>
            <person name="Nakagawa R"/>
            <person name="Tanegashima C"/>
            <person name="Kiyatake I"/>
            <person name="Matsumoto R"/>
            <person name="Murakumo K"/>
            <person name="Nishida K"/>
            <person name="Terakita A"/>
            <person name="Kuratani S"/>
            <person name="Sato K"/>
            <person name="Hyodo S Kuraku.S."/>
        </authorList>
    </citation>
    <scope>NUCLEOTIDE SEQUENCE [LARGE SCALE GENOMIC DNA]</scope>
</reference>
<comment type="caution">
    <text evidence="4">Lacks conserved residue(s) required for the propagation of feature annotation.</text>
</comment>
<dbReference type="OrthoDB" id="6350048at2759"/>
<dbReference type="Proteomes" id="UP000287033">
    <property type="component" value="Unassembled WGS sequence"/>
</dbReference>
<evidence type="ECO:0000313" key="8">
    <source>
        <dbReference type="Proteomes" id="UP000287033"/>
    </source>
</evidence>
<dbReference type="InterPro" id="IPR036772">
    <property type="entry name" value="SRCR-like_dom_sf"/>
</dbReference>
<gene>
    <name evidence="7" type="ORF">chiPu_0003439</name>
</gene>
<dbReference type="CDD" id="cd00041">
    <property type="entry name" value="CUB"/>
    <property type="match status" value="1"/>
</dbReference>
<feature type="domain" description="CUB" evidence="5">
    <location>
        <begin position="154"/>
        <end position="266"/>
    </location>
</feature>
<dbReference type="InterPro" id="IPR000538">
    <property type="entry name" value="Link_dom"/>
</dbReference>
<dbReference type="FunFam" id="2.60.120.290:FF:000013">
    <property type="entry name" value="Membrane frizzled-related protein"/>
    <property type="match status" value="1"/>
</dbReference>
<sequence>MIGLALASARTPLEAFRGWNCSEMFFIAAVLLVSFVIRCVSSQGLNCAFYLSRSLSGVFHYDQRIRYSLTFPAAKVACEQDFGAVVATREQLHAAYLAGLEGCRAVTMQTPAAHSPLNLEDMSISAFPVITTKVPTRGGNVHSSTSSFVNPDSCGGVMRQIEGRFQTPHYPQSYPRDMDCTWEIEAPLGYLIRLDFTSLFIEEHRTCKYDYVVVYDGKGPDKVEMGRFCGSELPPQLQGSSNAMSITMRSDSSMELEGFSAQFSTFQAPEGYIHLDRGNNKYGGIIKMMSNGHWGGICAKHWTNRDAMVVCRQLGFGGPALATRVDVNQQNTSQTIPYIKCKGDEMVLQDCDIKRVGKCSSNEHAAVICQVMESCAALKSAGILKSGVFTIDPDGVNGGVDPFPVACDMISDPATGITIIGHDSEDRIRVSPCEDAGCYSRAIHYNQASLDQLKALTETSKYCKQYISLECRHIRFLKQHWGWWVSRDGRKINSWGGASTDSGKCACGENGNCALGLSTCNCDANDGVWRQDKGYLTDKAILPVREVRFGDTRDAPVEMAFHKISPLHCYGQSSQVSVLESCTALKKAGFQESRRYVIDPDGAGRGVAPFEVFCDLTSDQSTGITIVSHDSERRTRVAPCEDPGCYRKEIKYEAELNQLNALTSISESCEQYVKLDCRHIRFIQAAWGWWTSWDGRRMFYWGGASPESGRCACGMTGSCSVPGKLCNCDSNDHIWRTDEGILRDKSSLPIQAVHFGDTKGAPLEMAFYTIGKLMCKGQAGR</sequence>
<dbReference type="EMBL" id="BEZZ01000074">
    <property type="protein sequence ID" value="GCC25035.1"/>
    <property type="molecule type" value="Genomic_DNA"/>
</dbReference>
<dbReference type="Gene3D" id="3.10.100.10">
    <property type="entry name" value="Mannose-Binding Protein A, subunit A"/>
    <property type="match status" value="1"/>
</dbReference>
<dbReference type="SUPFAM" id="SSF56487">
    <property type="entry name" value="SRCR-like"/>
    <property type="match status" value="1"/>
</dbReference>
<dbReference type="Gene3D" id="2.60.120.1000">
    <property type="match status" value="2"/>
</dbReference>
<dbReference type="Pfam" id="PF00431">
    <property type="entry name" value="CUB"/>
    <property type="match status" value="1"/>
</dbReference>
<name>A0A401S3P6_CHIPU</name>
<comment type="similarity">
    <text evidence="1">Belongs to the DMBT1 family.</text>
</comment>
<evidence type="ECO:0000256" key="2">
    <source>
        <dbReference type="ARBA" id="ARBA00022737"/>
    </source>
</evidence>
<dbReference type="GO" id="GO:0005540">
    <property type="term" value="F:hyaluronic acid binding"/>
    <property type="evidence" value="ECO:0007669"/>
    <property type="project" value="InterPro"/>
</dbReference>
<dbReference type="InterPro" id="IPR016187">
    <property type="entry name" value="CTDL_fold"/>
</dbReference>
<accession>A0A401S3P6</accession>
<keyword evidence="8" id="KW-1185">Reference proteome</keyword>
<dbReference type="GO" id="GO:0016020">
    <property type="term" value="C:membrane"/>
    <property type="evidence" value="ECO:0007669"/>
    <property type="project" value="InterPro"/>
</dbReference>
<evidence type="ECO:0000313" key="7">
    <source>
        <dbReference type="EMBL" id="GCC25035.1"/>
    </source>
</evidence>
<evidence type="ECO:0000259" key="5">
    <source>
        <dbReference type="PROSITE" id="PS01180"/>
    </source>
</evidence>
<evidence type="ECO:0000256" key="4">
    <source>
        <dbReference type="PROSITE-ProRule" id="PRU00196"/>
    </source>
</evidence>
<dbReference type="SMART" id="SM00202">
    <property type="entry name" value="SR"/>
    <property type="match status" value="1"/>
</dbReference>
<dbReference type="PRINTS" id="PR00258">
    <property type="entry name" value="SPERACTRCPTR"/>
</dbReference>
<dbReference type="SUPFAM" id="SSF49854">
    <property type="entry name" value="Spermadhesin, CUB domain"/>
    <property type="match status" value="1"/>
</dbReference>
<dbReference type="STRING" id="137246.A0A401S3P6"/>
<feature type="disulfide bond" evidence="4">
    <location>
        <begin position="341"/>
        <end position="351"/>
    </location>
</feature>
<dbReference type="SUPFAM" id="SSF56436">
    <property type="entry name" value="C-type lectin-like"/>
    <property type="match status" value="1"/>
</dbReference>
<protein>
    <submittedName>
        <fullName evidence="7">Uncharacterized protein</fullName>
    </submittedName>
</protein>
<dbReference type="InterPro" id="IPR036056">
    <property type="entry name" value="Fibrinogen-like_C"/>
</dbReference>
<dbReference type="InterPro" id="IPR000859">
    <property type="entry name" value="CUB_dom"/>
</dbReference>
<evidence type="ECO:0000256" key="1">
    <source>
        <dbReference type="ARBA" id="ARBA00009931"/>
    </source>
</evidence>
<dbReference type="SUPFAM" id="SSF56496">
    <property type="entry name" value="Fibrinogen C-terminal domain-like"/>
    <property type="match status" value="1"/>
</dbReference>
<organism evidence="7 8">
    <name type="scientific">Chiloscyllium punctatum</name>
    <name type="common">Brownbanded bambooshark</name>
    <name type="synonym">Hemiscyllium punctatum</name>
    <dbReference type="NCBI Taxonomy" id="137246"/>
    <lineage>
        <taxon>Eukaryota</taxon>
        <taxon>Metazoa</taxon>
        <taxon>Chordata</taxon>
        <taxon>Craniata</taxon>
        <taxon>Vertebrata</taxon>
        <taxon>Chondrichthyes</taxon>
        <taxon>Elasmobranchii</taxon>
        <taxon>Galeomorphii</taxon>
        <taxon>Galeoidea</taxon>
        <taxon>Orectolobiformes</taxon>
        <taxon>Hemiscylliidae</taxon>
        <taxon>Chiloscyllium</taxon>
    </lineage>
</organism>
<evidence type="ECO:0000259" key="6">
    <source>
        <dbReference type="PROSITE" id="PS50287"/>
    </source>
</evidence>
<dbReference type="InterPro" id="IPR016186">
    <property type="entry name" value="C-type_lectin-like/link_sf"/>
</dbReference>
<keyword evidence="2" id="KW-0677">Repeat</keyword>
<dbReference type="InterPro" id="IPR001190">
    <property type="entry name" value="SRCR"/>
</dbReference>
<dbReference type="Gene3D" id="2.60.120.290">
    <property type="entry name" value="Spermadhesin, CUB domain"/>
    <property type="match status" value="1"/>
</dbReference>
<evidence type="ECO:0000256" key="3">
    <source>
        <dbReference type="ARBA" id="ARBA00023157"/>
    </source>
</evidence>
<comment type="caution">
    <text evidence="7">The sequence shown here is derived from an EMBL/GenBank/DDBJ whole genome shotgun (WGS) entry which is preliminary data.</text>
</comment>
<dbReference type="SMART" id="SM00042">
    <property type="entry name" value="CUB"/>
    <property type="match status" value="1"/>
</dbReference>
<dbReference type="Pfam" id="PF00530">
    <property type="entry name" value="SRCR"/>
    <property type="match status" value="1"/>
</dbReference>